<dbReference type="RefSeq" id="WP_163940360.1">
    <property type="nucleotide sequence ID" value="NZ_JAAIKC010000001.1"/>
</dbReference>
<dbReference type="AlphaFoldDB" id="A0A6G3ZR29"/>
<evidence type="ECO:0000313" key="1">
    <source>
        <dbReference type="EMBL" id="NEW04663.1"/>
    </source>
</evidence>
<reference evidence="1" key="1">
    <citation type="submission" date="2020-02" db="EMBL/GenBank/DDBJ databases">
        <authorList>
            <person name="Shen X.-R."/>
            <person name="Zhang Y.-X."/>
        </authorList>
    </citation>
    <scope>NUCLEOTIDE SEQUENCE</scope>
    <source>
        <strain evidence="1">SYP-B3998</strain>
    </source>
</reference>
<gene>
    <name evidence="1" type="ORF">GK047_01325</name>
</gene>
<name>A0A6G3ZR29_9BACL</name>
<organism evidence="1">
    <name type="scientific">Paenibacillus sp. SYP-B3998</name>
    <dbReference type="NCBI Taxonomy" id="2678564"/>
    <lineage>
        <taxon>Bacteria</taxon>
        <taxon>Bacillati</taxon>
        <taxon>Bacillota</taxon>
        <taxon>Bacilli</taxon>
        <taxon>Bacillales</taxon>
        <taxon>Paenibacillaceae</taxon>
        <taxon>Paenibacillus</taxon>
    </lineage>
</organism>
<comment type="caution">
    <text evidence="1">The sequence shown here is derived from an EMBL/GenBank/DDBJ whole genome shotgun (WGS) entry which is preliminary data.</text>
</comment>
<protein>
    <submittedName>
        <fullName evidence="1">Transcription initiation factor TFIIIB</fullName>
    </submittedName>
</protein>
<keyword evidence="1" id="KW-0648">Protein biosynthesis</keyword>
<proteinExistence type="predicted"/>
<keyword evidence="1" id="KW-0396">Initiation factor</keyword>
<dbReference type="EMBL" id="JAAIKC010000001">
    <property type="protein sequence ID" value="NEW04663.1"/>
    <property type="molecule type" value="Genomic_DNA"/>
</dbReference>
<sequence length="64" mass="7288">MRRETICPECGETKFGEGTSRGEGRMYPSNKLFSMGSEITHVICIKCGLIIRSFVKEPEKFDKK</sequence>
<dbReference type="GO" id="GO:0003743">
    <property type="term" value="F:translation initiation factor activity"/>
    <property type="evidence" value="ECO:0007669"/>
    <property type="project" value="UniProtKB-KW"/>
</dbReference>
<accession>A0A6G3ZR29</accession>